<dbReference type="InterPro" id="IPR001036">
    <property type="entry name" value="Acrflvin-R"/>
</dbReference>
<dbReference type="Gene3D" id="3.30.70.1320">
    <property type="entry name" value="Multidrug efflux transporter AcrB pore domain like"/>
    <property type="match status" value="1"/>
</dbReference>
<dbReference type="SUPFAM" id="SSF82866">
    <property type="entry name" value="Multidrug efflux transporter AcrB transmembrane domain"/>
    <property type="match status" value="2"/>
</dbReference>
<dbReference type="SUPFAM" id="SSF82693">
    <property type="entry name" value="Multidrug efflux transporter AcrB pore domain, PN1, PN2, PC1 and PC2 subdomains"/>
    <property type="match status" value="4"/>
</dbReference>
<evidence type="ECO:0000313" key="12">
    <source>
        <dbReference type="Proteomes" id="UP000254476"/>
    </source>
</evidence>
<evidence type="ECO:0000256" key="6">
    <source>
        <dbReference type="ARBA" id="ARBA00022989"/>
    </source>
</evidence>
<feature type="transmembrane region" description="Helical" evidence="8">
    <location>
        <begin position="462"/>
        <end position="481"/>
    </location>
</feature>
<keyword evidence="2" id="KW-0813">Transport</keyword>
<dbReference type="InterPro" id="IPR027463">
    <property type="entry name" value="AcrB_DN_DC_subdom"/>
</dbReference>
<feature type="transmembrane region" description="Helical" evidence="8">
    <location>
        <begin position="525"/>
        <end position="542"/>
    </location>
</feature>
<dbReference type="PANTHER" id="PTHR32063:SF28">
    <property type="entry name" value="BLR2861 PROTEIN"/>
    <property type="match status" value="1"/>
</dbReference>
<protein>
    <submittedName>
        <fullName evidence="10">Multidrug efflux transporter</fullName>
    </submittedName>
</protein>
<feature type="transmembrane region" description="Helical" evidence="8">
    <location>
        <begin position="941"/>
        <end position="962"/>
    </location>
</feature>
<accession>A0A378J6K3</accession>
<dbReference type="Pfam" id="PF00873">
    <property type="entry name" value="ACR_tran"/>
    <property type="match status" value="1"/>
</dbReference>
<dbReference type="Gene3D" id="1.20.1640.10">
    <property type="entry name" value="Multidrug efflux transporter AcrB transmembrane domain"/>
    <property type="match status" value="2"/>
</dbReference>
<dbReference type="Proteomes" id="UP000254476">
    <property type="component" value="Unassembled WGS sequence"/>
</dbReference>
<evidence type="ECO:0000256" key="4">
    <source>
        <dbReference type="ARBA" id="ARBA00022519"/>
    </source>
</evidence>
<evidence type="ECO:0000256" key="3">
    <source>
        <dbReference type="ARBA" id="ARBA00022475"/>
    </source>
</evidence>
<reference evidence="9 11" key="1">
    <citation type="submission" date="2015-11" db="EMBL/GenBank/DDBJ databases">
        <title>Genomic analysis of 38 Legionella species identifies large and diverse effector repertoires.</title>
        <authorList>
            <person name="Burstein D."/>
            <person name="Amaro F."/>
            <person name="Zusman T."/>
            <person name="Lifshitz Z."/>
            <person name="Cohen O."/>
            <person name="Gilbert J.A."/>
            <person name="Pupko T."/>
            <person name="Shuman H.A."/>
            <person name="Segal G."/>
        </authorList>
    </citation>
    <scope>NUCLEOTIDE SEQUENCE [LARGE SCALE GENOMIC DNA]</scope>
    <source>
        <strain evidence="9 11">Lyon 8420412</strain>
    </source>
</reference>
<feature type="transmembrane region" description="Helical" evidence="8">
    <location>
        <begin position="870"/>
        <end position="894"/>
    </location>
</feature>
<feature type="transmembrane region" description="Helical" evidence="8">
    <location>
        <begin position="430"/>
        <end position="450"/>
    </location>
</feature>
<dbReference type="GO" id="GO:0005886">
    <property type="term" value="C:plasma membrane"/>
    <property type="evidence" value="ECO:0007669"/>
    <property type="project" value="UniProtKB-SubCell"/>
</dbReference>
<dbReference type="AlphaFoldDB" id="A0A378J6K3"/>
<feature type="transmembrane region" description="Helical" evidence="8">
    <location>
        <begin position="385"/>
        <end position="409"/>
    </location>
</feature>
<dbReference type="EMBL" id="UGOB01000001">
    <property type="protein sequence ID" value="STX42868.1"/>
    <property type="molecule type" value="Genomic_DNA"/>
</dbReference>
<keyword evidence="7 8" id="KW-0472">Membrane</keyword>
<keyword evidence="6 8" id="KW-1133">Transmembrane helix</keyword>
<dbReference type="OrthoDB" id="9758297at2"/>
<feature type="transmembrane region" description="Helical" evidence="8">
    <location>
        <begin position="900"/>
        <end position="920"/>
    </location>
</feature>
<keyword evidence="11" id="KW-1185">Reference proteome</keyword>
<evidence type="ECO:0000256" key="5">
    <source>
        <dbReference type="ARBA" id="ARBA00022692"/>
    </source>
</evidence>
<dbReference type="PRINTS" id="PR00702">
    <property type="entry name" value="ACRIFLAVINRP"/>
</dbReference>
<feature type="transmembrane region" description="Helical" evidence="8">
    <location>
        <begin position="333"/>
        <end position="352"/>
    </location>
</feature>
<dbReference type="PANTHER" id="PTHR32063">
    <property type="match status" value="1"/>
</dbReference>
<keyword evidence="3" id="KW-1003">Cell membrane</keyword>
<sequence>MKFTDLFIKRPVLAMVISLLIFLFGINAIYNMQIRQYPRMDNTVITIMTGYPGADADLIAGFITSPIEKAVASAEGIDYMTSSSTQGLSTITLTIKLNFDPQIAFTDVMSKVQQTINQLPKESQQPVILKTSDASTALMYISLDSTEMTPQQITDYATRVVQPQLQTVDGVAKADILGGSTYSMRIFLDPKKMAALGVSPSDVSTVLAKNNFLTAAGNTKGEYVALSITAKTDLNNATQFSNLIVKSDKGSIVRLQDIGKIELGSQSYDSSVTFNGKKAVFISITPTPTANPLTVISAVRKMLPSVIKEFPPSLTGTIVYDATAFIRASLDEVTHTIIEAALIVIVVIFLFLGSIRSVFIPIVTIPLSLVGVCTLMLMLGYSINLLTLLAFVLAIGLVVDDAIVVVENVHRHIEEGKTPFDAAMIGAREIATPVIAMTITLAAVYAPIGFMGGLTGALFKEFAFTLASAVIISGIIALTLSPMMCSKVLSKDIGSGKFVHFLDNFFNKLKSKYQKALHSLLDTRVIMLYFAAVVILMLPYLYTHTAAETAPDEDQGFFFVMAMIPQYATLNYIEAFTKPFDEIYKSFPETENYFTVNNNQPISGMVLKPWNERQKSQFALKQPLQDKLSSVAGLNAFAIVPPPLPGGGGGTPIQFVIKTTNDFQSLLDVSNKLTEKAKKSGLFIYVDNSLKFNQPQIVMDINRSKASEMGLDMQAVGSSLTSALSGNYVNYFNLEGRSYQVIPQLSRSFRMSPEELGQIYVRTINGTMVPLSTVVTMVEKTVPNAASHFQQMNSATIQAVMMPGKTLGEGLQFLQKEADEVLPKGFSYDYGGESRQFMQEGTALLFAFVFAIIIIFLVLSAQYESFRDPLIVLISVPMSICGALIPLNLGLASINIYTQVGLITLIGLISKHGILIVDFANHLQREKNLDKRAAVEEAAGIRLRPILMTTAAMVFGVLPLLIASGAGAVSRFDIGLVIATGLLIGTGFTLFVVPTLYTYIAEDHRSKTSEPQFDEAKIPDVHLPNPHH</sequence>
<dbReference type="FunFam" id="1.20.1640.10:FF:000001">
    <property type="entry name" value="Efflux pump membrane transporter"/>
    <property type="match status" value="1"/>
</dbReference>
<gene>
    <name evidence="10" type="primary">bepE_1</name>
    <name evidence="9" type="ORF">Lgra_2888</name>
    <name evidence="10" type="ORF">NCTC12388_00848</name>
</gene>
<dbReference type="FunFam" id="3.30.70.1430:FF:000001">
    <property type="entry name" value="Efflux pump membrane transporter"/>
    <property type="match status" value="1"/>
</dbReference>
<evidence type="ECO:0000256" key="8">
    <source>
        <dbReference type="SAM" id="Phobius"/>
    </source>
</evidence>
<name>A0A378J6K3_9GAMM</name>
<keyword evidence="4" id="KW-0997">Cell inner membrane</keyword>
<dbReference type="STRING" id="45066.Lgra_2888"/>
<dbReference type="SUPFAM" id="SSF82714">
    <property type="entry name" value="Multidrug efflux transporter AcrB TolC docking domain, DN and DC subdomains"/>
    <property type="match status" value="2"/>
</dbReference>
<evidence type="ECO:0000256" key="2">
    <source>
        <dbReference type="ARBA" id="ARBA00022448"/>
    </source>
</evidence>
<dbReference type="Gene3D" id="3.30.70.1440">
    <property type="entry name" value="Multidrug efflux transporter AcrB pore domain"/>
    <property type="match status" value="1"/>
</dbReference>
<feature type="transmembrane region" description="Helical" evidence="8">
    <location>
        <begin position="12"/>
        <end position="30"/>
    </location>
</feature>
<feature type="transmembrane region" description="Helical" evidence="8">
    <location>
        <begin position="359"/>
        <end position="379"/>
    </location>
</feature>
<evidence type="ECO:0000313" key="9">
    <source>
        <dbReference type="EMBL" id="KTD06111.1"/>
    </source>
</evidence>
<keyword evidence="5 8" id="KW-0812">Transmembrane</keyword>
<feature type="transmembrane region" description="Helical" evidence="8">
    <location>
        <begin position="843"/>
        <end position="863"/>
    </location>
</feature>
<dbReference type="GO" id="GO:0042910">
    <property type="term" value="F:xenobiotic transmembrane transporter activity"/>
    <property type="evidence" value="ECO:0007669"/>
    <property type="project" value="TreeGrafter"/>
</dbReference>
<dbReference type="RefSeq" id="WP_058499981.1">
    <property type="nucleotide sequence ID" value="NZ_CAAAHW010000001.1"/>
</dbReference>
<organism evidence="10 12">
    <name type="scientific">Legionella gratiana</name>
    <dbReference type="NCBI Taxonomy" id="45066"/>
    <lineage>
        <taxon>Bacteria</taxon>
        <taxon>Pseudomonadati</taxon>
        <taxon>Pseudomonadota</taxon>
        <taxon>Gammaproteobacteria</taxon>
        <taxon>Legionellales</taxon>
        <taxon>Legionellaceae</taxon>
        <taxon>Legionella</taxon>
    </lineage>
</organism>
<reference evidence="10 12" key="2">
    <citation type="submission" date="2018-06" db="EMBL/GenBank/DDBJ databases">
        <authorList>
            <consortium name="Pathogen Informatics"/>
            <person name="Doyle S."/>
        </authorList>
    </citation>
    <scope>NUCLEOTIDE SEQUENCE [LARGE SCALE GENOMIC DNA]</scope>
    <source>
        <strain evidence="10 12">NCTC12388</strain>
    </source>
</reference>
<dbReference type="Gene3D" id="3.30.70.1430">
    <property type="entry name" value="Multidrug efflux transporter AcrB pore domain"/>
    <property type="match status" value="2"/>
</dbReference>
<evidence type="ECO:0000313" key="11">
    <source>
        <dbReference type="Proteomes" id="UP000054691"/>
    </source>
</evidence>
<dbReference type="EMBL" id="LNYE01000029">
    <property type="protein sequence ID" value="KTD06111.1"/>
    <property type="molecule type" value="Genomic_DNA"/>
</dbReference>
<dbReference type="Proteomes" id="UP000054691">
    <property type="component" value="Unassembled WGS sequence"/>
</dbReference>
<proteinExistence type="predicted"/>
<dbReference type="Gene3D" id="3.30.2090.10">
    <property type="entry name" value="Multidrug efflux transporter AcrB TolC docking domain, DN and DC subdomains"/>
    <property type="match status" value="2"/>
</dbReference>
<evidence type="ECO:0000313" key="10">
    <source>
        <dbReference type="EMBL" id="STX42868.1"/>
    </source>
</evidence>
<evidence type="ECO:0000256" key="1">
    <source>
        <dbReference type="ARBA" id="ARBA00004429"/>
    </source>
</evidence>
<feature type="transmembrane region" description="Helical" evidence="8">
    <location>
        <begin position="974"/>
        <end position="1000"/>
    </location>
</feature>
<evidence type="ECO:0000256" key="7">
    <source>
        <dbReference type="ARBA" id="ARBA00023136"/>
    </source>
</evidence>
<comment type="subcellular location">
    <subcellularLocation>
        <location evidence="1">Cell inner membrane</location>
        <topology evidence="1">Multi-pass membrane protein</topology>
    </subcellularLocation>
</comment>